<evidence type="ECO:0000313" key="4">
    <source>
        <dbReference type="EMBL" id="KAF6809682.1"/>
    </source>
</evidence>
<dbReference type="InterPro" id="IPR021765">
    <property type="entry name" value="UstYa-like"/>
</dbReference>
<feature type="compositionally biased region" description="Basic and acidic residues" evidence="2">
    <location>
        <begin position="9"/>
        <end position="31"/>
    </location>
</feature>
<comment type="caution">
    <text evidence="4">The sequence shown here is derived from an EMBL/GenBank/DDBJ whole genome shotgun (WGS) entry which is preliminary data.</text>
</comment>
<dbReference type="PANTHER" id="PTHR33365:SF14">
    <property type="entry name" value="TAT PATHWAY SIGNAL SEQUENCE"/>
    <property type="match status" value="1"/>
</dbReference>
<name>A0A8H6JAV3_9PEZI</name>
<dbReference type="Pfam" id="PF11807">
    <property type="entry name" value="UstYa"/>
    <property type="match status" value="1"/>
</dbReference>
<organism evidence="4 5">
    <name type="scientific">Colletotrichum sojae</name>
    <dbReference type="NCBI Taxonomy" id="2175907"/>
    <lineage>
        <taxon>Eukaryota</taxon>
        <taxon>Fungi</taxon>
        <taxon>Dikarya</taxon>
        <taxon>Ascomycota</taxon>
        <taxon>Pezizomycotina</taxon>
        <taxon>Sordariomycetes</taxon>
        <taxon>Hypocreomycetidae</taxon>
        <taxon>Glomerellales</taxon>
        <taxon>Glomerellaceae</taxon>
        <taxon>Colletotrichum</taxon>
        <taxon>Colletotrichum orchidearum species complex</taxon>
    </lineage>
</organism>
<protein>
    <recommendedName>
        <fullName evidence="6">Tat pathway signal sequence</fullName>
    </recommendedName>
</protein>
<comment type="similarity">
    <text evidence="1">Belongs to the ustYa family.</text>
</comment>
<evidence type="ECO:0008006" key="6">
    <source>
        <dbReference type="Google" id="ProtNLM"/>
    </source>
</evidence>
<dbReference type="GO" id="GO:0043386">
    <property type="term" value="P:mycotoxin biosynthetic process"/>
    <property type="evidence" value="ECO:0007669"/>
    <property type="project" value="InterPro"/>
</dbReference>
<keyword evidence="3" id="KW-0472">Membrane</keyword>
<dbReference type="Proteomes" id="UP000652219">
    <property type="component" value="Unassembled WGS sequence"/>
</dbReference>
<evidence type="ECO:0000256" key="3">
    <source>
        <dbReference type="SAM" id="Phobius"/>
    </source>
</evidence>
<evidence type="ECO:0000256" key="2">
    <source>
        <dbReference type="SAM" id="MobiDB-lite"/>
    </source>
</evidence>
<dbReference type="AlphaFoldDB" id="A0A8H6JAV3"/>
<evidence type="ECO:0000256" key="1">
    <source>
        <dbReference type="ARBA" id="ARBA00035112"/>
    </source>
</evidence>
<dbReference type="EMBL" id="WIGN01000097">
    <property type="protein sequence ID" value="KAF6809682.1"/>
    <property type="molecule type" value="Genomic_DNA"/>
</dbReference>
<gene>
    <name evidence="4" type="ORF">CSOJ01_06737</name>
</gene>
<accession>A0A8H6JAV3</accession>
<proteinExistence type="inferred from homology"/>
<keyword evidence="3" id="KW-0812">Transmembrane</keyword>
<evidence type="ECO:0000313" key="5">
    <source>
        <dbReference type="Proteomes" id="UP000652219"/>
    </source>
</evidence>
<feature type="region of interest" description="Disordered" evidence="2">
    <location>
        <begin position="1"/>
        <end position="31"/>
    </location>
</feature>
<sequence>MPQFAKYKRPSEDYESLRTADSEKEIGESRFSHESDVPLMDTELNPHEAKERSRVRRLLNVFKFAMKSPFFMVNMMLFQVGVGSLFLAWRHSHQFNARLKDISFHSPLLDQIGVPMVLRKSYAQYGMGGPEIWREEPSEEVDKAWERVTAEYLFPVKESDILAMRKDPSVVVPMPDKYKKDGETTYMAKSAAFHNIHCLDYIRKAVYKEHYYPNGTDDNPFHAYHTAHCIMILFEHLTCSGDPGVYLYRWMDEFNRPIADTNIWRKCWDFETVLEEHNEKAVKDMVETDVRKPHGVKTVPAPDGVMNIIRNYQKTHPDYNPGQ</sequence>
<reference evidence="4 5" key="1">
    <citation type="journal article" date="2020" name="Phytopathology">
        <title>Genome Sequence Resources of Colletotrichum truncatum, C. plurivorum, C. musicola, and C. sojae: Four Species Pathogenic to Soybean (Glycine max).</title>
        <authorList>
            <person name="Rogerio F."/>
            <person name="Boufleur T.R."/>
            <person name="Ciampi-Guillardi M."/>
            <person name="Sukno S.A."/>
            <person name="Thon M.R."/>
            <person name="Massola Junior N.S."/>
            <person name="Baroncelli R."/>
        </authorList>
    </citation>
    <scope>NUCLEOTIDE SEQUENCE [LARGE SCALE GENOMIC DNA]</scope>
    <source>
        <strain evidence="4 5">LFN0009</strain>
    </source>
</reference>
<keyword evidence="5" id="KW-1185">Reference proteome</keyword>
<keyword evidence="3" id="KW-1133">Transmembrane helix</keyword>
<feature type="transmembrane region" description="Helical" evidence="3">
    <location>
        <begin position="70"/>
        <end position="89"/>
    </location>
</feature>
<dbReference type="PANTHER" id="PTHR33365">
    <property type="entry name" value="YALI0B05434P"/>
    <property type="match status" value="1"/>
</dbReference>